<evidence type="ECO:0000313" key="11">
    <source>
        <dbReference type="EMBL" id="DAB38733.1"/>
    </source>
</evidence>
<dbReference type="GO" id="GO:0000286">
    <property type="term" value="F:alanine dehydrogenase activity"/>
    <property type="evidence" value="ECO:0007669"/>
    <property type="project" value="UniProtKB-UniRule"/>
</dbReference>
<feature type="binding site" evidence="8">
    <location>
        <begin position="297"/>
        <end position="300"/>
    </location>
    <ligand>
        <name>NAD(+)</name>
        <dbReference type="ChEBI" id="CHEBI:57540"/>
    </ligand>
</feature>
<feature type="binding site" evidence="8">
    <location>
        <begin position="266"/>
        <end position="269"/>
    </location>
    <ligand>
        <name>NAD(+)</name>
        <dbReference type="ChEBI" id="CHEBI:57540"/>
    </ligand>
</feature>
<dbReference type="GO" id="GO:0042853">
    <property type="term" value="P:L-alanine catabolic process"/>
    <property type="evidence" value="ECO:0007669"/>
    <property type="project" value="InterPro"/>
</dbReference>
<evidence type="ECO:0000256" key="7">
    <source>
        <dbReference type="PIRSR" id="PIRSR000183-2"/>
    </source>
</evidence>
<dbReference type="InterPro" id="IPR008143">
    <property type="entry name" value="Ala_DH/PNT_CS2"/>
</dbReference>
<feature type="binding site" evidence="8">
    <location>
        <position position="219"/>
    </location>
    <ligand>
        <name>NAD(+)</name>
        <dbReference type="ChEBI" id="CHEBI:57540"/>
    </ligand>
</feature>
<feature type="binding site" evidence="7">
    <location>
        <position position="15"/>
    </location>
    <ligand>
        <name>substrate</name>
    </ligand>
</feature>
<evidence type="ECO:0000256" key="5">
    <source>
        <dbReference type="PIRNR" id="PIRNR000183"/>
    </source>
</evidence>
<dbReference type="InterPro" id="IPR008141">
    <property type="entry name" value="Ala_DH"/>
</dbReference>
<feature type="binding site" evidence="8">
    <location>
        <position position="197"/>
    </location>
    <ligand>
        <name>NAD(+)</name>
        <dbReference type="ChEBI" id="CHEBI:57540"/>
    </ligand>
</feature>
<sequence length="365" mass="38762">MIIGIPKEIKTDEFRVGMTPSGVLELTKAGHTVLVEQGAGEGSGFEDGLYADAGALISGSADDLYGEADMIIKVKEPIESEYDRLKESQILFTYLHLAADKRLTEVLCAKKITALAYETLRVGRRLPLLEPMSEIAGRMATLFGAIHLGRYNGGSGRLLGGAVGVERNRVVVLGAGVAGKSAADAAAGLGAEVTMFDINTERLTYLRDVMPANVTMLTSTHDSILNSIKEADLIIGTVLVAGAKAPKLITRDMLGSMKKGSVIVDVSIDQGGCFETSHPTTHSEPTFDVGGIVHYCVANMPGMYPRTSTIALTNATLPYVLKIASTPLNTLLKDEMYLSALNTYDGYVTNEAVALAHSISFGACQ</sequence>
<dbReference type="SMART" id="SM01003">
    <property type="entry name" value="AlaDh_PNT_N"/>
    <property type="match status" value="1"/>
</dbReference>
<evidence type="ECO:0000256" key="2">
    <source>
        <dbReference type="ARBA" id="ARBA00012897"/>
    </source>
</evidence>
<dbReference type="AlphaFoldDB" id="A0A2D3WPV8"/>
<dbReference type="EC" id="1.4.1.1" evidence="2 5"/>
<dbReference type="Proteomes" id="UP000228859">
    <property type="component" value="Unassembled WGS sequence"/>
</dbReference>
<evidence type="ECO:0000256" key="6">
    <source>
        <dbReference type="PIRSR" id="PIRSR000183-1"/>
    </source>
</evidence>
<dbReference type="PROSITE" id="PS00837">
    <property type="entry name" value="ALADH_PNT_2"/>
    <property type="match status" value="1"/>
</dbReference>
<evidence type="ECO:0000256" key="8">
    <source>
        <dbReference type="PIRSR" id="PIRSR000183-3"/>
    </source>
</evidence>
<dbReference type="PIRSF" id="PIRSF000183">
    <property type="entry name" value="Alanine_dh"/>
    <property type="match status" value="1"/>
</dbReference>
<dbReference type="GO" id="GO:0000166">
    <property type="term" value="F:nucleotide binding"/>
    <property type="evidence" value="ECO:0007669"/>
    <property type="project" value="UniProtKB-KW"/>
</dbReference>
<dbReference type="InterPro" id="IPR007886">
    <property type="entry name" value="AlaDH/PNT_N"/>
</dbReference>
<comment type="similarity">
    <text evidence="1 5">Belongs to the AlaDH/PNT family.</text>
</comment>
<dbReference type="EMBL" id="DLUI01000066">
    <property type="protein sequence ID" value="DAB38733.1"/>
    <property type="molecule type" value="Genomic_DNA"/>
</dbReference>
<dbReference type="CDD" id="cd05305">
    <property type="entry name" value="L-AlaDH"/>
    <property type="match status" value="1"/>
</dbReference>
<proteinExistence type="inferred from homology"/>
<feature type="active site" description="Proton donor/acceptor" evidence="6">
    <location>
        <position position="269"/>
    </location>
</feature>
<comment type="caution">
    <text evidence="11">The sequence shown here is derived from an EMBL/GenBank/DDBJ whole genome shotgun (WGS) entry which is preliminary data.</text>
</comment>
<name>A0A2D3WPV8_9BACT</name>
<dbReference type="FunFam" id="3.40.50.720:FF:000049">
    <property type="entry name" value="Alanine dehydrogenase"/>
    <property type="match status" value="1"/>
</dbReference>
<evidence type="ECO:0000259" key="10">
    <source>
        <dbReference type="SMART" id="SM01003"/>
    </source>
</evidence>
<dbReference type="InterPro" id="IPR036291">
    <property type="entry name" value="NAD(P)-bd_dom_sf"/>
</dbReference>
<accession>A0A2D3WPV8</accession>
<evidence type="ECO:0000256" key="4">
    <source>
        <dbReference type="ARBA" id="ARBA00023027"/>
    </source>
</evidence>
<keyword evidence="8" id="KW-0547">Nucleotide-binding</keyword>
<dbReference type="Pfam" id="PF05222">
    <property type="entry name" value="AlaDh_PNT_N"/>
    <property type="match status" value="1"/>
</dbReference>
<dbReference type="PANTHER" id="PTHR42795:SF1">
    <property type="entry name" value="ALANINE DEHYDROGENASE"/>
    <property type="match status" value="1"/>
</dbReference>
<feature type="binding site" evidence="8">
    <location>
        <position position="133"/>
    </location>
    <ligand>
        <name>NAD(+)</name>
        <dbReference type="ChEBI" id="CHEBI:57540"/>
    </ligand>
</feature>
<feature type="binding site" evidence="8">
    <location>
        <position position="202"/>
    </location>
    <ligand>
        <name>NAD(+)</name>
        <dbReference type="ChEBI" id="CHEBI:57540"/>
    </ligand>
</feature>
<protein>
    <recommendedName>
        <fullName evidence="2 5">Alanine dehydrogenase</fullName>
        <ecNumber evidence="2 5">1.4.1.1</ecNumber>
    </recommendedName>
</protein>
<reference evidence="11 12" key="1">
    <citation type="journal article" date="2017" name="Front. Microbiol.">
        <title>Comparative Genomic Analysis of the Class Epsilonproteobacteria and Proposed Reclassification to Epsilonbacteraeota (phyl. nov.).</title>
        <authorList>
            <person name="Waite D.W."/>
            <person name="Vanwonterghem I."/>
            <person name="Rinke C."/>
            <person name="Parks D.H."/>
            <person name="Zhang Y."/>
            <person name="Takai K."/>
            <person name="Sievert S.M."/>
            <person name="Simon J."/>
            <person name="Campbell B.J."/>
            <person name="Hanson T.E."/>
            <person name="Woyke T."/>
            <person name="Klotz M.G."/>
            <person name="Hugenholtz P."/>
        </authorList>
    </citation>
    <scope>NUCLEOTIDE SEQUENCE [LARGE SCALE GENOMIC DNA]</scope>
    <source>
        <strain evidence="11">UBA12443</strain>
    </source>
</reference>
<gene>
    <name evidence="11" type="primary">ald</name>
    <name evidence="11" type="ORF">CFH83_04415</name>
</gene>
<dbReference type="SUPFAM" id="SSF52283">
    <property type="entry name" value="Formate/glycerate dehydrogenase catalytic domain-like"/>
    <property type="match status" value="1"/>
</dbReference>
<evidence type="ECO:0000259" key="9">
    <source>
        <dbReference type="SMART" id="SM01002"/>
    </source>
</evidence>
<dbReference type="InterPro" id="IPR007698">
    <property type="entry name" value="AlaDH/PNT_NAD(H)-bd"/>
</dbReference>
<feature type="active site" description="Proton donor/acceptor" evidence="6">
    <location>
        <position position="96"/>
    </location>
</feature>
<dbReference type="NCBIfam" id="TIGR00518">
    <property type="entry name" value="alaDH"/>
    <property type="match status" value="1"/>
</dbReference>
<organism evidence="11 12">
    <name type="scientific">Sulfuricurvum kujiense</name>
    <dbReference type="NCBI Taxonomy" id="148813"/>
    <lineage>
        <taxon>Bacteria</taxon>
        <taxon>Pseudomonadati</taxon>
        <taxon>Campylobacterota</taxon>
        <taxon>Epsilonproteobacteria</taxon>
        <taxon>Campylobacterales</taxon>
        <taxon>Sulfurimonadaceae</taxon>
        <taxon>Sulfuricurvum</taxon>
    </lineage>
</organism>
<keyword evidence="3 5" id="KW-0560">Oxidoreductase</keyword>
<evidence type="ECO:0000313" key="12">
    <source>
        <dbReference type="Proteomes" id="UP000228859"/>
    </source>
</evidence>
<feature type="domain" description="Alanine dehydrogenase/pyridine nucleotide transhydrogenase NAD(H)-binding" evidence="9">
    <location>
        <begin position="148"/>
        <end position="296"/>
    </location>
</feature>
<keyword evidence="4 5" id="KW-0520">NAD</keyword>
<dbReference type="RefSeq" id="WP_294893466.1">
    <property type="nucleotide sequence ID" value="NZ_DLUI01000066.1"/>
</dbReference>
<feature type="binding site" evidence="7">
    <location>
        <position position="75"/>
    </location>
    <ligand>
        <name>substrate</name>
    </ligand>
</feature>
<comment type="catalytic activity">
    <reaction evidence="5">
        <text>L-alanine + NAD(+) + H2O = pyruvate + NH4(+) + NADH + H(+)</text>
        <dbReference type="Rhea" id="RHEA:18405"/>
        <dbReference type="ChEBI" id="CHEBI:15361"/>
        <dbReference type="ChEBI" id="CHEBI:15377"/>
        <dbReference type="ChEBI" id="CHEBI:15378"/>
        <dbReference type="ChEBI" id="CHEBI:28938"/>
        <dbReference type="ChEBI" id="CHEBI:57540"/>
        <dbReference type="ChEBI" id="CHEBI:57945"/>
        <dbReference type="ChEBI" id="CHEBI:57972"/>
        <dbReference type="EC" id="1.4.1.1"/>
    </reaction>
</comment>
<dbReference type="Pfam" id="PF01262">
    <property type="entry name" value="AlaDh_PNT_C"/>
    <property type="match status" value="1"/>
</dbReference>
<evidence type="ECO:0000256" key="3">
    <source>
        <dbReference type="ARBA" id="ARBA00023002"/>
    </source>
</evidence>
<feature type="domain" description="Alanine dehydrogenase/pyridine nucleotide transhydrogenase N-terminal" evidence="10">
    <location>
        <begin position="4"/>
        <end position="136"/>
    </location>
</feature>
<dbReference type="GO" id="GO:0005886">
    <property type="term" value="C:plasma membrane"/>
    <property type="evidence" value="ECO:0007669"/>
    <property type="project" value="TreeGrafter"/>
</dbReference>
<feature type="binding site" evidence="8">
    <location>
        <begin position="238"/>
        <end position="239"/>
    </location>
    <ligand>
        <name>NAD(+)</name>
        <dbReference type="ChEBI" id="CHEBI:57540"/>
    </ligand>
</feature>
<dbReference type="Gene3D" id="3.40.50.720">
    <property type="entry name" value="NAD(P)-binding Rossmann-like Domain"/>
    <property type="match status" value="2"/>
</dbReference>
<dbReference type="SUPFAM" id="SSF51735">
    <property type="entry name" value="NAD(P)-binding Rossmann-fold domains"/>
    <property type="match status" value="1"/>
</dbReference>
<dbReference type="PANTHER" id="PTHR42795">
    <property type="entry name" value="ALANINE DEHYDROGENASE"/>
    <property type="match status" value="1"/>
</dbReference>
<dbReference type="SMART" id="SM01002">
    <property type="entry name" value="AlaDh_PNT_C"/>
    <property type="match status" value="1"/>
</dbReference>
<evidence type="ECO:0000256" key="1">
    <source>
        <dbReference type="ARBA" id="ARBA00005689"/>
    </source>
</evidence>